<dbReference type="GO" id="GO:0003676">
    <property type="term" value="F:nucleic acid binding"/>
    <property type="evidence" value="ECO:0007669"/>
    <property type="project" value="InterPro"/>
</dbReference>
<dbReference type="InterPro" id="IPR013520">
    <property type="entry name" value="Ribonucl_H"/>
</dbReference>
<evidence type="ECO:0000256" key="1">
    <source>
        <dbReference type="ARBA" id="ARBA00025483"/>
    </source>
</evidence>
<evidence type="ECO:0000313" key="5">
    <source>
        <dbReference type="EMBL" id="MDU0258968.1"/>
    </source>
</evidence>
<evidence type="ECO:0000256" key="2">
    <source>
        <dbReference type="ARBA" id="ARBA00026073"/>
    </source>
</evidence>
<keyword evidence="5" id="KW-0540">Nuclease</keyword>
<keyword evidence="5" id="KW-0378">Hydrolase</keyword>
<accession>A0AA37NJZ4</accession>
<dbReference type="GO" id="GO:0008408">
    <property type="term" value="F:3'-5' exonuclease activity"/>
    <property type="evidence" value="ECO:0007669"/>
    <property type="project" value="TreeGrafter"/>
</dbReference>
<dbReference type="GO" id="GO:0006259">
    <property type="term" value="P:DNA metabolic process"/>
    <property type="evidence" value="ECO:0007669"/>
    <property type="project" value="UniProtKB-ARBA"/>
</dbReference>
<dbReference type="Gene3D" id="3.30.420.10">
    <property type="entry name" value="Ribonuclease H-like superfamily/Ribonuclease H"/>
    <property type="match status" value="1"/>
</dbReference>
<keyword evidence="5" id="KW-0269">Exonuclease</keyword>
<organism evidence="4 6">
    <name type="scientific">Alistipes finegoldii</name>
    <dbReference type="NCBI Taxonomy" id="214856"/>
    <lineage>
        <taxon>Bacteria</taxon>
        <taxon>Pseudomonadati</taxon>
        <taxon>Bacteroidota</taxon>
        <taxon>Bacteroidia</taxon>
        <taxon>Bacteroidales</taxon>
        <taxon>Rikenellaceae</taxon>
        <taxon>Alistipes</taxon>
    </lineage>
</organism>
<evidence type="ECO:0000313" key="6">
    <source>
        <dbReference type="Proteomes" id="UP001055105"/>
    </source>
</evidence>
<name>A0AA37NJZ4_9BACT</name>
<comment type="subunit">
    <text evidence="2">DNA polymerase III contains a core (composed of alpha, epsilon and theta chains) that associates with a tau subunit. This core dimerizes to form the POLIII' complex. PolIII' associates with the gamma complex (composed of gamma, delta, delta', psi and chi chains) and with the beta chain to form the complete DNA polymerase III complex.</text>
</comment>
<dbReference type="InterPro" id="IPR012337">
    <property type="entry name" value="RNaseH-like_sf"/>
</dbReference>
<dbReference type="InterPro" id="IPR036397">
    <property type="entry name" value="RNaseH_sf"/>
</dbReference>
<dbReference type="GeneID" id="79837139"/>
<comment type="function">
    <text evidence="1">DNA polymerase III is a complex, multichain enzyme responsible for most of the replicative synthesis in bacteria. The epsilon subunit contain the editing function and is a proofreading 3'-5' exonuclease.</text>
</comment>
<dbReference type="PANTHER" id="PTHR30231:SF42">
    <property type="entry name" value="EXONUCLEASE"/>
    <property type="match status" value="1"/>
</dbReference>
<dbReference type="EMBL" id="JAWDES010000004">
    <property type="protein sequence ID" value="MDU0258968.1"/>
    <property type="molecule type" value="Genomic_DNA"/>
</dbReference>
<dbReference type="EMBL" id="BQOL01000001">
    <property type="protein sequence ID" value="GKI17276.1"/>
    <property type="molecule type" value="Genomic_DNA"/>
</dbReference>
<protein>
    <submittedName>
        <fullName evidence="5">3'-5' exonuclease</fullName>
        <ecNumber evidence="5">3.1.-.-</ecNumber>
    </submittedName>
    <submittedName>
        <fullName evidence="4">DNA polymerase III subunit epsilon</fullName>
    </submittedName>
</protein>
<dbReference type="GO" id="GO:0005829">
    <property type="term" value="C:cytosol"/>
    <property type="evidence" value="ECO:0007669"/>
    <property type="project" value="TreeGrafter"/>
</dbReference>
<dbReference type="EC" id="3.1.-.-" evidence="5"/>
<dbReference type="RefSeq" id="WP_022044546.1">
    <property type="nucleotide sequence ID" value="NZ_AP025581.1"/>
</dbReference>
<sequence>MKDFAAIDFETANGKRTSVCSVGVVVVRGGEVTDSFYSLIRPRPNFYSRFTTAIHGLTYDDTAEAPDFETVWKQIAPRIEGLPLVAHNSPFDEGCLRAVFELYGMPYPGYRFYCTCRASRRTFGTRLPNHQLHTVSAACGFDLANHHHALADAEACARIALKIL</sequence>
<dbReference type="CDD" id="cd06130">
    <property type="entry name" value="DNA_pol_III_epsilon_like"/>
    <property type="match status" value="1"/>
</dbReference>
<dbReference type="Proteomes" id="UP001055105">
    <property type="component" value="Unassembled WGS sequence"/>
</dbReference>
<feature type="domain" description="Exonuclease" evidence="3">
    <location>
        <begin position="3"/>
        <end position="164"/>
    </location>
</feature>
<reference evidence="4" key="1">
    <citation type="submission" date="2022-01" db="EMBL/GenBank/DDBJ databases">
        <title>Novel bile acid biosynthetic pathways are enriched in the microbiome of centenarians.</title>
        <authorList>
            <person name="Sato Y."/>
            <person name="Atarashi K."/>
            <person name="Plichta R.D."/>
            <person name="Arai Y."/>
            <person name="Sasajima S."/>
            <person name="Kearney M.S."/>
            <person name="Suda W."/>
            <person name="Takeshita K."/>
            <person name="Sasaki T."/>
            <person name="Okamoto S."/>
            <person name="Skelly N.A."/>
            <person name="Okamura Y."/>
            <person name="Vlamakis H."/>
            <person name="Li Y."/>
            <person name="Tanoue T."/>
            <person name="Takei H."/>
            <person name="Nittono H."/>
            <person name="Narushima S."/>
            <person name="Irie J."/>
            <person name="Itoh H."/>
            <person name="Moriya K."/>
            <person name="Sugiura Y."/>
            <person name="Suematsu M."/>
            <person name="Moritoki N."/>
            <person name="Shibata S."/>
            <person name="Littman R.D."/>
            <person name="Fischbach A.M."/>
            <person name="Uwamino Y."/>
            <person name="Inoue T."/>
            <person name="Honda A."/>
            <person name="Hattori M."/>
            <person name="Murai T."/>
            <person name="Xavier J.R."/>
            <person name="Hirose N."/>
            <person name="Honda K."/>
        </authorList>
    </citation>
    <scope>NUCLEOTIDE SEQUENCE</scope>
    <source>
        <strain evidence="4">CE91-St16</strain>
    </source>
</reference>
<evidence type="ECO:0000313" key="4">
    <source>
        <dbReference type="EMBL" id="GKI17276.1"/>
    </source>
</evidence>
<dbReference type="AlphaFoldDB" id="A0AA37NJZ4"/>
<comment type="caution">
    <text evidence="4">The sequence shown here is derived from an EMBL/GenBank/DDBJ whole genome shotgun (WGS) entry which is preliminary data.</text>
</comment>
<proteinExistence type="predicted"/>
<gene>
    <name evidence="4" type="ORF">CE91St16_01840</name>
    <name evidence="5" type="ORF">RVH17_02400</name>
</gene>
<dbReference type="PANTHER" id="PTHR30231">
    <property type="entry name" value="DNA POLYMERASE III SUBUNIT EPSILON"/>
    <property type="match status" value="1"/>
</dbReference>
<dbReference type="SMART" id="SM00479">
    <property type="entry name" value="EXOIII"/>
    <property type="match status" value="1"/>
</dbReference>
<dbReference type="Proteomes" id="UP001181347">
    <property type="component" value="Unassembled WGS sequence"/>
</dbReference>
<reference evidence="5" key="2">
    <citation type="submission" date="2023-10" db="EMBL/GenBank/DDBJ databases">
        <title>Genome Sequence of the Bacteria from From Gut Wall in Crohn's Disease.</title>
        <authorList>
            <person name="Rodriguez-Palacios A."/>
        </authorList>
    </citation>
    <scope>NUCLEOTIDE SEQUENCE</scope>
    <source>
        <strain evidence="5">CavFT-hAR58</strain>
    </source>
</reference>
<evidence type="ECO:0000259" key="3">
    <source>
        <dbReference type="SMART" id="SM00479"/>
    </source>
</evidence>
<dbReference type="SUPFAM" id="SSF53098">
    <property type="entry name" value="Ribonuclease H-like"/>
    <property type="match status" value="1"/>
</dbReference>
<dbReference type="FunFam" id="3.30.420.10:FF:000045">
    <property type="entry name" value="3'-5' exonuclease DinG"/>
    <property type="match status" value="1"/>
</dbReference>
<dbReference type="Pfam" id="PF00929">
    <property type="entry name" value="RNase_T"/>
    <property type="match status" value="1"/>
</dbReference>